<sequence length="100" mass="11224">MVTKRILSVAHFKTASRHWMPLNTKLPKSQLFAKHFSRQRCINFNNVTDASVVSNDNVFTSTQESTSTAAQTSSSDDSPYFEPIVYSNDEIITASPVRKP</sequence>
<name>A0A8J5QG76_9ASCO</name>
<dbReference type="EMBL" id="JAGSYN010000112">
    <property type="protein sequence ID" value="KAG7663951.1"/>
    <property type="molecule type" value="Genomic_DNA"/>
</dbReference>
<dbReference type="RefSeq" id="XP_049264183.1">
    <property type="nucleotide sequence ID" value="XM_049406271.1"/>
</dbReference>
<feature type="compositionally biased region" description="Low complexity" evidence="1">
    <location>
        <begin position="62"/>
        <end position="78"/>
    </location>
</feature>
<gene>
    <name evidence="2" type="ORF">J8A68_002512</name>
</gene>
<proteinExistence type="predicted"/>
<dbReference type="Proteomes" id="UP000694255">
    <property type="component" value="Unassembled WGS sequence"/>
</dbReference>
<dbReference type="AlphaFoldDB" id="A0A8J5QG76"/>
<feature type="region of interest" description="Disordered" evidence="1">
    <location>
        <begin position="62"/>
        <end position="82"/>
    </location>
</feature>
<comment type="caution">
    <text evidence="2">The sequence shown here is derived from an EMBL/GenBank/DDBJ whole genome shotgun (WGS) entry which is preliminary data.</text>
</comment>
<organism evidence="2 3">
    <name type="scientific">[Candida] subhashii</name>
    <dbReference type="NCBI Taxonomy" id="561895"/>
    <lineage>
        <taxon>Eukaryota</taxon>
        <taxon>Fungi</taxon>
        <taxon>Dikarya</taxon>
        <taxon>Ascomycota</taxon>
        <taxon>Saccharomycotina</taxon>
        <taxon>Pichiomycetes</taxon>
        <taxon>Debaryomycetaceae</taxon>
        <taxon>Spathaspora</taxon>
    </lineage>
</organism>
<accession>A0A8J5QG76</accession>
<keyword evidence="3" id="KW-1185">Reference proteome</keyword>
<evidence type="ECO:0000256" key="1">
    <source>
        <dbReference type="SAM" id="MobiDB-lite"/>
    </source>
</evidence>
<evidence type="ECO:0000313" key="2">
    <source>
        <dbReference type="EMBL" id="KAG7663951.1"/>
    </source>
</evidence>
<evidence type="ECO:0000313" key="3">
    <source>
        <dbReference type="Proteomes" id="UP000694255"/>
    </source>
</evidence>
<dbReference type="GeneID" id="73469313"/>
<protein>
    <submittedName>
        <fullName evidence="2">Uncharacterized protein</fullName>
    </submittedName>
</protein>
<dbReference type="OrthoDB" id="4085221at2759"/>
<reference evidence="2 3" key="1">
    <citation type="journal article" date="2021" name="DNA Res.">
        <title>Genome analysis of Candida subhashii reveals its hybrid nature and dual mitochondrial genome conformations.</title>
        <authorList>
            <person name="Mixao V."/>
            <person name="Hegedusova E."/>
            <person name="Saus E."/>
            <person name="Pryszcz L.P."/>
            <person name="Cillingova A."/>
            <person name="Nosek J."/>
            <person name="Gabaldon T."/>
        </authorList>
    </citation>
    <scope>NUCLEOTIDE SEQUENCE [LARGE SCALE GENOMIC DNA]</scope>
    <source>
        <strain evidence="2 3">CBS 10753</strain>
    </source>
</reference>